<sequence length="285" mass="29933">MALKISVQQLSGEVAVIEAVPATTIREFKRQLKALQRGVDELTCNMSLVEVMVDDQRLTDNDETLAEAGISEDKAVTVAFIIKPVECLCKEAAGCDEESLLVVTIPGVAVIPLEAFIDARHLVRVTIPDTVAAIGEGAFAGCISLQQVDLPSSLTSIEARAFQSCSSLQLQIPSVTHLGARAFADCSGLETFQVPSSLRCVASGCFRSCSSLKSVVLGDEMTEIGAEAFKGCSSLTAVEVPESVRIIGRDAFAGCSSLVSAAVPKSAQLRPGAFDSHVTLVCDPG</sequence>
<dbReference type="InterPro" id="IPR029071">
    <property type="entry name" value="Ubiquitin-like_domsf"/>
</dbReference>
<dbReference type="Gene3D" id="3.80.10.10">
    <property type="entry name" value="Ribonuclease Inhibitor"/>
    <property type="match status" value="2"/>
</dbReference>
<proteinExistence type="predicted"/>
<dbReference type="AlphaFoldDB" id="A0A9P1GAH8"/>
<evidence type="ECO:0000313" key="4">
    <source>
        <dbReference type="Proteomes" id="UP001152797"/>
    </source>
</evidence>
<reference evidence="2" key="1">
    <citation type="submission" date="2022-10" db="EMBL/GenBank/DDBJ databases">
        <authorList>
            <person name="Chen Y."/>
            <person name="Dougan E. K."/>
            <person name="Chan C."/>
            <person name="Rhodes N."/>
            <person name="Thang M."/>
        </authorList>
    </citation>
    <scope>NUCLEOTIDE SEQUENCE</scope>
</reference>
<dbReference type="PROSITE" id="PS50053">
    <property type="entry name" value="UBIQUITIN_2"/>
    <property type="match status" value="1"/>
</dbReference>
<protein>
    <recommendedName>
        <fullName evidence="1">Ubiquitin-like domain-containing protein</fullName>
    </recommendedName>
</protein>
<accession>A0A9P1GAH8</accession>
<dbReference type="EMBL" id="CAMXCT030003223">
    <property type="protein sequence ID" value="CAL4790489.1"/>
    <property type="molecule type" value="Genomic_DNA"/>
</dbReference>
<reference evidence="3" key="2">
    <citation type="submission" date="2024-04" db="EMBL/GenBank/DDBJ databases">
        <authorList>
            <person name="Chen Y."/>
            <person name="Shah S."/>
            <person name="Dougan E. K."/>
            <person name="Thang M."/>
            <person name="Chan C."/>
        </authorList>
    </citation>
    <scope>NUCLEOTIDE SEQUENCE [LARGE SCALE GENOMIC DNA]</scope>
</reference>
<dbReference type="Pfam" id="PF13306">
    <property type="entry name" value="LRR_5"/>
    <property type="match status" value="1"/>
</dbReference>
<name>A0A9P1GAH8_9DINO</name>
<dbReference type="InterPro" id="IPR000626">
    <property type="entry name" value="Ubiquitin-like_dom"/>
</dbReference>
<dbReference type="InterPro" id="IPR032675">
    <property type="entry name" value="LRR_dom_sf"/>
</dbReference>
<dbReference type="InterPro" id="IPR053139">
    <property type="entry name" value="Surface_bspA-like"/>
</dbReference>
<dbReference type="SUPFAM" id="SSF52058">
    <property type="entry name" value="L domain-like"/>
    <property type="match status" value="1"/>
</dbReference>
<dbReference type="InterPro" id="IPR026906">
    <property type="entry name" value="LRR_5"/>
</dbReference>
<evidence type="ECO:0000313" key="3">
    <source>
        <dbReference type="EMBL" id="CAL1156552.1"/>
    </source>
</evidence>
<dbReference type="Proteomes" id="UP001152797">
    <property type="component" value="Unassembled WGS sequence"/>
</dbReference>
<dbReference type="EMBL" id="CAMXCT020003223">
    <property type="protein sequence ID" value="CAL1156552.1"/>
    <property type="molecule type" value="Genomic_DNA"/>
</dbReference>
<comment type="caution">
    <text evidence="2">The sequence shown here is derived from an EMBL/GenBank/DDBJ whole genome shotgun (WGS) entry which is preliminary data.</text>
</comment>
<evidence type="ECO:0000259" key="1">
    <source>
        <dbReference type="PROSITE" id="PS50053"/>
    </source>
</evidence>
<organism evidence="2">
    <name type="scientific">Cladocopium goreaui</name>
    <dbReference type="NCBI Taxonomy" id="2562237"/>
    <lineage>
        <taxon>Eukaryota</taxon>
        <taxon>Sar</taxon>
        <taxon>Alveolata</taxon>
        <taxon>Dinophyceae</taxon>
        <taxon>Suessiales</taxon>
        <taxon>Symbiodiniaceae</taxon>
        <taxon>Cladocopium</taxon>
    </lineage>
</organism>
<keyword evidence="4" id="KW-1185">Reference proteome</keyword>
<dbReference type="OrthoDB" id="10264456at2759"/>
<evidence type="ECO:0000313" key="2">
    <source>
        <dbReference type="EMBL" id="CAI4003177.1"/>
    </source>
</evidence>
<gene>
    <name evidence="2" type="ORF">C1SCF055_LOCUS29067</name>
</gene>
<dbReference type="CDD" id="cd17039">
    <property type="entry name" value="Ubl_ubiquitin_like"/>
    <property type="match status" value="1"/>
</dbReference>
<dbReference type="EMBL" id="CAMXCT010003223">
    <property type="protein sequence ID" value="CAI4003177.1"/>
    <property type="molecule type" value="Genomic_DNA"/>
</dbReference>
<dbReference type="PANTHER" id="PTHR45661:SF3">
    <property type="entry name" value="IG-LIKE DOMAIN-CONTAINING PROTEIN"/>
    <property type="match status" value="1"/>
</dbReference>
<dbReference type="SUPFAM" id="SSF54236">
    <property type="entry name" value="Ubiquitin-like"/>
    <property type="match status" value="1"/>
</dbReference>
<dbReference type="PANTHER" id="PTHR45661">
    <property type="entry name" value="SURFACE ANTIGEN"/>
    <property type="match status" value="1"/>
</dbReference>
<feature type="domain" description="Ubiquitin-like" evidence="1">
    <location>
        <begin position="3"/>
        <end position="78"/>
    </location>
</feature>